<comment type="caution">
    <text evidence="10">The sequence shown here is derived from an EMBL/GenBank/DDBJ whole genome shotgun (WGS) entry which is preliminary data.</text>
</comment>
<name>A0A399SZ90_9BACT</name>
<evidence type="ECO:0000313" key="11">
    <source>
        <dbReference type="Proteomes" id="UP000265926"/>
    </source>
</evidence>
<dbReference type="InterPro" id="IPR003423">
    <property type="entry name" value="OMP_efflux"/>
</dbReference>
<evidence type="ECO:0000256" key="7">
    <source>
        <dbReference type="ARBA" id="ARBA00023237"/>
    </source>
</evidence>
<feature type="chain" id="PRO_5017312190" evidence="9">
    <location>
        <begin position="21"/>
        <end position="393"/>
    </location>
</feature>
<evidence type="ECO:0000256" key="8">
    <source>
        <dbReference type="SAM" id="Coils"/>
    </source>
</evidence>
<dbReference type="AlphaFoldDB" id="A0A399SZ90"/>
<keyword evidence="3" id="KW-0813">Transport</keyword>
<dbReference type="OrthoDB" id="712316at2"/>
<dbReference type="PANTHER" id="PTHR30026:SF20">
    <property type="entry name" value="OUTER MEMBRANE PROTEIN TOLC"/>
    <property type="match status" value="1"/>
</dbReference>
<evidence type="ECO:0000256" key="2">
    <source>
        <dbReference type="ARBA" id="ARBA00007613"/>
    </source>
</evidence>
<accession>A0A399SZ90</accession>
<dbReference type="RefSeq" id="WP_119438572.1">
    <property type="nucleotide sequence ID" value="NZ_QWGR01000007.1"/>
</dbReference>
<keyword evidence="8" id="KW-0175">Coiled coil</keyword>
<protein>
    <submittedName>
        <fullName evidence="10">TolC family protein</fullName>
    </submittedName>
</protein>
<evidence type="ECO:0000256" key="1">
    <source>
        <dbReference type="ARBA" id="ARBA00004442"/>
    </source>
</evidence>
<dbReference type="GO" id="GO:1990281">
    <property type="term" value="C:efflux pump complex"/>
    <property type="evidence" value="ECO:0007669"/>
    <property type="project" value="TreeGrafter"/>
</dbReference>
<dbReference type="Proteomes" id="UP000265926">
    <property type="component" value="Unassembled WGS sequence"/>
</dbReference>
<comment type="subcellular location">
    <subcellularLocation>
        <location evidence="1">Cell outer membrane</location>
    </subcellularLocation>
</comment>
<evidence type="ECO:0000256" key="6">
    <source>
        <dbReference type="ARBA" id="ARBA00023136"/>
    </source>
</evidence>
<keyword evidence="7" id="KW-0998">Cell outer membrane</keyword>
<dbReference type="SUPFAM" id="SSF56954">
    <property type="entry name" value="Outer membrane efflux proteins (OEP)"/>
    <property type="match status" value="1"/>
</dbReference>
<evidence type="ECO:0000256" key="4">
    <source>
        <dbReference type="ARBA" id="ARBA00022452"/>
    </source>
</evidence>
<feature type="signal peptide" evidence="9">
    <location>
        <begin position="1"/>
        <end position="20"/>
    </location>
</feature>
<dbReference type="GO" id="GO:0009279">
    <property type="term" value="C:cell outer membrane"/>
    <property type="evidence" value="ECO:0007669"/>
    <property type="project" value="UniProtKB-SubCell"/>
</dbReference>
<keyword evidence="11" id="KW-1185">Reference proteome</keyword>
<comment type="similarity">
    <text evidence="2">Belongs to the outer membrane factor (OMF) (TC 1.B.17) family.</text>
</comment>
<keyword evidence="4" id="KW-1134">Transmembrane beta strand</keyword>
<evidence type="ECO:0000256" key="5">
    <source>
        <dbReference type="ARBA" id="ARBA00022692"/>
    </source>
</evidence>
<keyword evidence="6" id="KW-0472">Membrane</keyword>
<dbReference type="PANTHER" id="PTHR30026">
    <property type="entry name" value="OUTER MEMBRANE PROTEIN TOLC"/>
    <property type="match status" value="1"/>
</dbReference>
<proteinExistence type="inferred from homology"/>
<dbReference type="EMBL" id="QWGR01000007">
    <property type="protein sequence ID" value="RIJ47685.1"/>
    <property type="molecule type" value="Genomic_DNA"/>
</dbReference>
<feature type="coiled-coil region" evidence="8">
    <location>
        <begin position="136"/>
        <end position="194"/>
    </location>
</feature>
<dbReference type="GO" id="GO:0015288">
    <property type="term" value="F:porin activity"/>
    <property type="evidence" value="ECO:0007669"/>
    <property type="project" value="TreeGrafter"/>
</dbReference>
<dbReference type="Pfam" id="PF02321">
    <property type="entry name" value="OEP"/>
    <property type="match status" value="1"/>
</dbReference>
<evidence type="ECO:0000256" key="3">
    <source>
        <dbReference type="ARBA" id="ARBA00022448"/>
    </source>
</evidence>
<dbReference type="InterPro" id="IPR051906">
    <property type="entry name" value="TolC-like"/>
</dbReference>
<keyword evidence="9" id="KW-0732">Signal</keyword>
<dbReference type="GO" id="GO:0015562">
    <property type="term" value="F:efflux transmembrane transporter activity"/>
    <property type="evidence" value="ECO:0007669"/>
    <property type="project" value="InterPro"/>
</dbReference>
<reference evidence="10 11" key="1">
    <citation type="submission" date="2018-08" db="EMBL/GenBank/DDBJ databases">
        <title>Pallidiluteibacterium maritimus gen. nov., sp. nov., isolated from coastal sediment.</title>
        <authorList>
            <person name="Zhou L.Y."/>
        </authorList>
    </citation>
    <scope>NUCLEOTIDE SEQUENCE [LARGE SCALE GENOMIC DNA]</scope>
    <source>
        <strain evidence="10 11">XSD2</strain>
    </source>
</reference>
<gene>
    <name evidence="10" type="ORF">D1614_13990</name>
</gene>
<keyword evidence="5" id="KW-0812">Transmembrane</keyword>
<dbReference type="Gene3D" id="1.20.1600.10">
    <property type="entry name" value="Outer membrane efflux proteins (OEP)"/>
    <property type="match status" value="1"/>
</dbReference>
<evidence type="ECO:0000256" key="9">
    <source>
        <dbReference type="SAM" id="SignalP"/>
    </source>
</evidence>
<evidence type="ECO:0000313" key="10">
    <source>
        <dbReference type="EMBL" id="RIJ47685.1"/>
    </source>
</evidence>
<organism evidence="10 11">
    <name type="scientific">Maribellus luteus</name>
    <dbReference type="NCBI Taxonomy" id="2305463"/>
    <lineage>
        <taxon>Bacteria</taxon>
        <taxon>Pseudomonadati</taxon>
        <taxon>Bacteroidota</taxon>
        <taxon>Bacteroidia</taxon>
        <taxon>Marinilabiliales</taxon>
        <taxon>Prolixibacteraceae</taxon>
        <taxon>Maribellus</taxon>
    </lineage>
</organism>
<sequence length="393" mass="44912">MKRLIIYVLATIVMAVDAGAQTSIDQVLREVEQNNTTLVALKRRVDAETAGNKTDLFLPNPEVEFNYLFGSPSSIGNRTDISITQGFDFPTVYSRRSDISNLRNEQVLLEYKRQQKELFLHTRQVCNQVIYLNSMLKEYDERIENARRMVDLFQTKFETGEANVLDYNKARLALLDLSKKAEALQVTREEQLAELTRLNGGKEIDLQLADFPAIIIPDDFESWYAQAEQNNPVLAWLKLETEVGRQNEKLNSALALPKFQAGYMSEKVVGERFQGISVGVSVPLWESKNKVKEARALTEVSRAVEQDNQLRFYNSLKALHAKGLQLQSSLSDYQQELELCNNTTLAAKALEAGEISMIDYILELTVYYESFNNMIEIQKDLHQTQAELMQFEQ</sequence>